<comment type="similarity">
    <text evidence="1">Belongs to the LDH/MDH superfamily. MDH type 1 family.</text>
</comment>
<name>A0AAD5SKS5_9FUNG</name>
<evidence type="ECO:0000256" key="1">
    <source>
        <dbReference type="ARBA" id="ARBA00008824"/>
    </source>
</evidence>
<comment type="catalytic activity">
    <reaction evidence="7">
        <text>(S)-malate + NAD(+) = oxaloacetate + NADH + H(+)</text>
        <dbReference type="Rhea" id="RHEA:21432"/>
        <dbReference type="ChEBI" id="CHEBI:15378"/>
        <dbReference type="ChEBI" id="CHEBI:15589"/>
        <dbReference type="ChEBI" id="CHEBI:16452"/>
        <dbReference type="ChEBI" id="CHEBI:57540"/>
        <dbReference type="ChEBI" id="CHEBI:57945"/>
        <dbReference type="EC" id="1.1.1.37"/>
    </reaction>
</comment>
<accession>A0AAD5SKS5</accession>
<evidence type="ECO:0000256" key="2">
    <source>
        <dbReference type="ARBA" id="ARBA00011738"/>
    </source>
</evidence>
<dbReference type="SUPFAM" id="SSF56327">
    <property type="entry name" value="LDH C-terminal domain-like"/>
    <property type="match status" value="1"/>
</dbReference>
<evidence type="ECO:0000256" key="3">
    <source>
        <dbReference type="ARBA" id="ARBA00012995"/>
    </source>
</evidence>
<gene>
    <name evidence="12" type="primary">MDH2</name>
    <name evidence="12" type="ORF">HK097_011191</name>
</gene>
<dbReference type="PANTHER" id="PTHR11540">
    <property type="entry name" value="MALATE AND LACTATE DEHYDROGENASE"/>
    <property type="match status" value="1"/>
</dbReference>
<dbReference type="InterPro" id="IPR022383">
    <property type="entry name" value="Lactate/malate_DH_C"/>
</dbReference>
<dbReference type="NCBIfam" id="TIGR01772">
    <property type="entry name" value="MDH_euk_gproteo"/>
    <property type="match status" value="1"/>
</dbReference>
<dbReference type="PROSITE" id="PS00068">
    <property type="entry name" value="MDH"/>
    <property type="match status" value="1"/>
</dbReference>
<evidence type="ECO:0000259" key="10">
    <source>
        <dbReference type="Pfam" id="PF00056"/>
    </source>
</evidence>
<dbReference type="SUPFAM" id="SSF51735">
    <property type="entry name" value="NAD(P)-binding Rossmann-fold domains"/>
    <property type="match status" value="1"/>
</dbReference>
<keyword evidence="5" id="KW-0560">Oxidoreductase</keyword>
<dbReference type="Pfam" id="PF02866">
    <property type="entry name" value="Ldh_1_C"/>
    <property type="match status" value="1"/>
</dbReference>
<evidence type="ECO:0000313" key="12">
    <source>
        <dbReference type="EMBL" id="KAJ3057186.1"/>
    </source>
</evidence>
<dbReference type="InterPro" id="IPR015955">
    <property type="entry name" value="Lactate_DH/Glyco_Ohase_4_C"/>
</dbReference>
<dbReference type="GO" id="GO:0030060">
    <property type="term" value="F:L-malate dehydrogenase (NAD+) activity"/>
    <property type="evidence" value="ECO:0007669"/>
    <property type="project" value="UniProtKB-EC"/>
</dbReference>
<evidence type="ECO:0000259" key="11">
    <source>
        <dbReference type="Pfam" id="PF02866"/>
    </source>
</evidence>
<comment type="caution">
    <text evidence="12">The sequence shown here is derived from an EMBL/GenBank/DDBJ whole genome shotgun (WGS) entry which is preliminary data.</text>
</comment>
<keyword evidence="9" id="KW-0812">Transmembrane</keyword>
<dbReference type="FunFam" id="3.40.50.720:FF:000013">
    <property type="entry name" value="Malate dehydrogenase"/>
    <property type="match status" value="1"/>
</dbReference>
<keyword evidence="6" id="KW-0520">NAD</keyword>
<keyword evidence="13" id="KW-1185">Reference proteome</keyword>
<dbReference type="Pfam" id="PF00056">
    <property type="entry name" value="Ldh_1_N"/>
    <property type="match status" value="1"/>
</dbReference>
<dbReference type="EMBL" id="JADGJD010000009">
    <property type="protein sequence ID" value="KAJ3057186.1"/>
    <property type="molecule type" value="Genomic_DNA"/>
</dbReference>
<dbReference type="GO" id="GO:0006099">
    <property type="term" value="P:tricarboxylic acid cycle"/>
    <property type="evidence" value="ECO:0007669"/>
    <property type="project" value="UniProtKB-KW"/>
</dbReference>
<keyword evidence="9" id="KW-1133">Transmembrane helix</keyword>
<evidence type="ECO:0000256" key="6">
    <source>
        <dbReference type="ARBA" id="ARBA00023027"/>
    </source>
</evidence>
<evidence type="ECO:0000256" key="8">
    <source>
        <dbReference type="SAM" id="MobiDB-lite"/>
    </source>
</evidence>
<proteinExistence type="inferred from homology"/>
<feature type="transmembrane region" description="Helical" evidence="9">
    <location>
        <begin position="100"/>
        <end position="119"/>
    </location>
</feature>
<dbReference type="Gene3D" id="3.90.110.10">
    <property type="entry name" value="Lactate dehydrogenase/glycoside hydrolase, family 4, C-terminal"/>
    <property type="match status" value="1"/>
</dbReference>
<evidence type="ECO:0000256" key="5">
    <source>
        <dbReference type="ARBA" id="ARBA00023002"/>
    </source>
</evidence>
<dbReference type="InterPro" id="IPR010097">
    <property type="entry name" value="Malate_DH_type1"/>
</dbReference>
<dbReference type="Proteomes" id="UP001212841">
    <property type="component" value="Unassembled WGS sequence"/>
</dbReference>
<sequence>MTNNNNNPKYQALPEDAPPPYAGPQMPAPRAGPSNYGATTAPAGSHVNAPVYLVGTNAPVQHRYEHGMILIPVRQPVRMVCPYERKEVTTTVERHASGKAYCAAAFLAIFLPPFCFLPFCMSSCQVKVTVIGAAGGIGQPLALLLKANPLITELALYDVAPSAGVAADLSHINTPAKVTGYRGDDQLPAALSGAHLVVIPAGVPRKPGMTRDDLFNINAGIVKGIATAIAKNSPKAFVAVISNPVNSTVPIVAEVLKQHGVYDPKRVFGVTTLDIVRANTFVGELKGADSQTLSIPVIGGHSGVTIIPVLSASGHTFSDSERETLVHRIQYGGDEVVKAKDGAGSATLSMAFAGARFANSVLEASVLKKAGVKECTFVKSDVVEGLEYFSTVVELGAEGVAKIHPIPNLSEYERKLFDAAVPELKGNIQKGVDFVNKS</sequence>
<feature type="domain" description="Lactate/malate dehydrogenase N-terminal" evidence="10">
    <location>
        <begin position="126"/>
        <end position="269"/>
    </location>
</feature>
<dbReference type="CDD" id="cd01337">
    <property type="entry name" value="MDH_glyoxysomal_mitochondrial"/>
    <property type="match status" value="1"/>
</dbReference>
<dbReference type="InterPro" id="IPR036291">
    <property type="entry name" value="NAD(P)-bd_dom_sf"/>
</dbReference>
<evidence type="ECO:0000256" key="7">
    <source>
        <dbReference type="ARBA" id="ARBA00048313"/>
    </source>
</evidence>
<dbReference type="GO" id="GO:0006108">
    <property type="term" value="P:malate metabolic process"/>
    <property type="evidence" value="ECO:0007669"/>
    <property type="project" value="InterPro"/>
</dbReference>
<dbReference type="InterPro" id="IPR001236">
    <property type="entry name" value="Lactate/malate_DH_N"/>
</dbReference>
<organism evidence="12 13">
    <name type="scientific">Rhizophlyctis rosea</name>
    <dbReference type="NCBI Taxonomy" id="64517"/>
    <lineage>
        <taxon>Eukaryota</taxon>
        <taxon>Fungi</taxon>
        <taxon>Fungi incertae sedis</taxon>
        <taxon>Chytridiomycota</taxon>
        <taxon>Chytridiomycota incertae sedis</taxon>
        <taxon>Chytridiomycetes</taxon>
        <taxon>Rhizophlyctidales</taxon>
        <taxon>Rhizophlyctidaceae</taxon>
        <taxon>Rhizophlyctis</taxon>
    </lineage>
</organism>
<dbReference type="GO" id="GO:0005737">
    <property type="term" value="C:cytoplasm"/>
    <property type="evidence" value="ECO:0007669"/>
    <property type="project" value="TreeGrafter"/>
</dbReference>
<reference evidence="12" key="1">
    <citation type="submission" date="2020-05" db="EMBL/GenBank/DDBJ databases">
        <title>Phylogenomic resolution of chytrid fungi.</title>
        <authorList>
            <person name="Stajich J.E."/>
            <person name="Amses K."/>
            <person name="Simmons R."/>
            <person name="Seto K."/>
            <person name="Myers J."/>
            <person name="Bonds A."/>
            <person name="Quandt C.A."/>
            <person name="Barry K."/>
            <person name="Liu P."/>
            <person name="Grigoriev I."/>
            <person name="Longcore J.E."/>
            <person name="James T.Y."/>
        </authorList>
    </citation>
    <scope>NUCLEOTIDE SEQUENCE</scope>
    <source>
        <strain evidence="12">JEL0318</strain>
    </source>
</reference>
<feature type="region of interest" description="Disordered" evidence="8">
    <location>
        <begin position="1"/>
        <end position="40"/>
    </location>
</feature>
<keyword evidence="4" id="KW-0816">Tricarboxylic acid cycle</keyword>
<dbReference type="AlphaFoldDB" id="A0AAD5SKS5"/>
<evidence type="ECO:0000256" key="4">
    <source>
        <dbReference type="ARBA" id="ARBA00022532"/>
    </source>
</evidence>
<dbReference type="FunFam" id="3.90.110.10:FF:000001">
    <property type="entry name" value="Malate dehydrogenase"/>
    <property type="match status" value="1"/>
</dbReference>
<dbReference type="PANTHER" id="PTHR11540:SF16">
    <property type="entry name" value="MALATE DEHYDROGENASE, MITOCHONDRIAL"/>
    <property type="match status" value="1"/>
</dbReference>
<dbReference type="Gene3D" id="3.40.50.720">
    <property type="entry name" value="NAD(P)-binding Rossmann-like Domain"/>
    <property type="match status" value="1"/>
</dbReference>
<evidence type="ECO:0000256" key="9">
    <source>
        <dbReference type="SAM" id="Phobius"/>
    </source>
</evidence>
<feature type="domain" description="Lactate/malate dehydrogenase C-terminal" evidence="11">
    <location>
        <begin position="271"/>
        <end position="434"/>
    </location>
</feature>
<dbReference type="InterPro" id="IPR001252">
    <property type="entry name" value="Malate_DH_AS"/>
</dbReference>
<evidence type="ECO:0000313" key="13">
    <source>
        <dbReference type="Proteomes" id="UP001212841"/>
    </source>
</evidence>
<dbReference type="EC" id="1.1.1.37" evidence="3"/>
<keyword evidence="9" id="KW-0472">Membrane</keyword>
<comment type="subunit">
    <text evidence="2">Homodimer.</text>
</comment>
<protein>
    <recommendedName>
        <fullName evidence="3">malate dehydrogenase</fullName>
        <ecNumber evidence="3">1.1.1.37</ecNumber>
    </recommendedName>
</protein>